<evidence type="ECO:0000256" key="6">
    <source>
        <dbReference type="SAM" id="Phobius"/>
    </source>
</evidence>
<dbReference type="InterPro" id="IPR007156">
    <property type="entry name" value="MamQ_LemA"/>
</dbReference>
<sequence length="195" mass="21416">MLLTVLLVIVIGLGLYVLTVYNGLVTNRVRIKAAIQEIGNQLKRQADLIPNLEQSAHAYLKHEKAIFDKLTSARKAVEAAVKSGDLKQMSQADDKVQALVGGLRVILESNPEMKGADVIGQLMEELRDTADKVMYSRRTLIDLTADYNTQLSTFPSNLIATAFQFTPEAGLETPTGGDFLKVASEETKTPRVKLE</sequence>
<evidence type="ECO:0000313" key="8">
    <source>
        <dbReference type="Proteomes" id="UP000034669"/>
    </source>
</evidence>
<keyword evidence="4 6" id="KW-1133">Transmembrane helix</keyword>
<name>A0A0G1CYD4_9BACT</name>
<evidence type="ECO:0000313" key="7">
    <source>
        <dbReference type="EMBL" id="KKS90549.1"/>
    </source>
</evidence>
<proteinExistence type="inferred from homology"/>
<protein>
    <submittedName>
        <fullName evidence="7">LemA protein</fullName>
    </submittedName>
</protein>
<dbReference type="SUPFAM" id="SSF140478">
    <property type="entry name" value="LemA-like"/>
    <property type="match status" value="1"/>
</dbReference>
<reference evidence="7 8" key="1">
    <citation type="journal article" date="2015" name="Nature">
        <title>rRNA introns, odd ribosomes, and small enigmatic genomes across a large radiation of phyla.</title>
        <authorList>
            <person name="Brown C.T."/>
            <person name="Hug L.A."/>
            <person name="Thomas B.C."/>
            <person name="Sharon I."/>
            <person name="Castelle C.J."/>
            <person name="Singh A."/>
            <person name="Wilkins M.J."/>
            <person name="Williams K.H."/>
            <person name="Banfield J.F."/>
        </authorList>
    </citation>
    <scope>NUCLEOTIDE SEQUENCE [LARGE SCALE GENOMIC DNA]</scope>
</reference>
<dbReference type="PANTHER" id="PTHR34478">
    <property type="entry name" value="PROTEIN LEMA"/>
    <property type="match status" value="1"/>
</dbReference>
<gene>
    <name evidence="7" type="ORF">UV66_C0002G0026</name>
</gene>
<dbReference type="GO" id="GO:0016020">
    <property type="term" value="C:membrane"/>
    <property type="evidence" value="ECO:0007669"/>
    <property type="project" value="UniProtKB-SubCell"/>
</dbReference>
<evidence type="ECO:0000256" key="4">
    <source>
        <dbReference type="ARBA" id="ARBA00022989"/>
    </source>
</evidence>
<keyword evidence="5 6" id="KW-0472">Membrane</keyword>
<comment type="similarity">
    <text evidence="2">Belongs to the LemA family.</text>
</comment>
<comment type="subcellular location">
    <subcellularLocation>
        <location evidence="1">Membrane</location>
        <topology evidence="1">Single-pass membrane protein</topology>
    </subcellularLocation>
</comment>
<evidence type="ECO:0000256" key="5">
    <source>
        <dbReference type="ARBA" id="ARBA00023136"/>
    </source>
</evidence>
<evidence type="ECO:0000256" key="3">
    <source>
        <dbReference type="ARBA" id="ARBA00022692"/>
    </source>
</evidence>
<dbReference type="AlphaFoldDB" id="A0A0G1CYD4"/>
<accession>A0A0G1CYD4</accession>
<dbReference type="Proteomes" id="UP000034669">
    <property type="component" value="Unassembled WGS sequence"/>
</dbReference>
<dbReference type="EMBL" id="LCFI01000002">
    <property type="protein sequence ID" value="KKS90549.1"/>
    <property type="molecule type" value="Genomic_DNA"/>
</dbReference>
<evidence type="ECO:0000256" key="1">
    <source>
        <dbReference type="ARBA" id="ARBA00004167"/>
    </source>
</evidence>
<dbReference type="Gene3D" id="1.20.1440.20">
    <property type="entry name" value="LemA-like domain"/>
    <property type="match status" value="1"/>
</dbReference>
<dbReference type="Pfam" id="PF04011">
    <property type="entry name" value="LemA"/>
    <property type="match status" value="1"/>
</dbReference>
<evidence type="ECO:0000256" key="2">
    <source>
        <dbReference type="ARBA" id="ARBA00008854"/>
    </source>
</evidence>
<dbReference type="PANTHER" id="PTHR34478:SF1">
    <property type="entry name" value="PROTEIN LEMA"/>
    <property type="match status" value="1"/>
</dbReference>
<keyword evidence="3 6" id="KW-0812">Transmembrane</keyword>
<organism evidence="7 8">
    <name type="scientific">Candidatus Woesebacteria bacterium GW2011_GWA1_43_12</name>
    <dbReference type="NCBI Taxonomy" id="1618557"/>
    <lineage>
        <taxon>Bacteria</taxon>
        <taxon>Candidatus Woeseibacteriota</taxon>
    </lineage>
</organism>
<feature type="transmembrane region" description="Helical" evidence="6">
    <location>
        <begin position="6"/>
        <end position="25"/>
    </location>
</feature>
<comment type="caution">
    <text evidence="7">The sequence shown here is derived from an EMBL/GenBank/DDBJ whole genome shotgun (WGS) entry which is preliminary data.</text>
</comment>
<dbReference type="InterPro" id="IPR023353">
    <property type="entry name" value="LemA-like_dom_sf"/>
</dbReference>